<dbReference type="Proteomes" id="UP000655588">
    <property type="component" value="Unassembled WGS sequence"/>
</dbReference>
<evidence type="ECO:0000256" key="11">
    <source>
        <dbReference type="SAM" id="SignalP"/>
    </source>
</evidence>
<dbReference type="GO" id="GO:0051321">
    <property type="term" value="P:meiotic cell cycle"/>
    <property type="evidence" value="ECO:0007669"/>
    <property type="project" value="UniProtKB-KW"/>
</dbReference>
<dbReference type="GO" id="GO:0006283">
    <property type="term" value="P:transcription-coupled nucleotide-excision repair"/>
    <property type="evidence" value="ECO:0007669"/>
    <property type="project" value="TreeGrafter"/>
</dbReference>
<keyword evidence="6" id="KW-0469">Meiosis</keyword>
<comment type="subunit">
    <text evidence="1">Interacts (via N-terminus) with spn-A/Rad51.</text>
</comment>
<evidence type="ECO:0000256" key="4">
    <source>
        <dbReference type="ARBA" id="ARBA00022776"/>
    </source>
</evidence>
<evidence type="ECO:0000259" key="13">
    <source>
        <dbReference type="PROSITE" id="PS51194"/>
    </source>
</evidence>
<feature type="chain" id="PRO_5032696121" description="DNA repair and recombination protein RAD54-like" evidence="11">
    <location>
        <begin position="22"/>
        <end position="1176"/>
    </location>
</feature>
<feature type="signal peptide" evidence="11">
    <location>
        <begin position="1"/>
        <end position="21"/>
    </location>
</feature>
<comment type="function">
    <text evidence="8">Involved in mitotic DNA repair and meiotic recombination. Functions in the recombinational DNA repair pathway. Essential for interhomolog gene conversion (GC), but may have a less important role in intersister GC than spn-A/Rad51. In the presence of DNA, spn-A/Rad51 enhances the ATPase activity of okr/Rad54.</text>
</comment>
<organism evidence="14 15">
    <name type="scientific">Frieseomelitta varia</name>
    <dbReference type="NCBI Taxonomy" id="561572"/>
    <lineage>
        <taxon>Eukaryota</taxon>
        <taxon>Metazoa</taxon>
        <taxon>Ecdysozoa</taxon>
        <taxon>Arthropoda</taxon>
        <taxon>Hexapoda</taxon>
        <taxon>Insecta</taxon>
        <taxon>Pterygota</taxon>
        <taxon>Neoptera</taxon>
        <taxon>Endopterygota</taxon>
        <taxon>Hymenoptera</taxon>
        <taxon>Apocrita</taxon>
        <taxon>Aculeata</taxon>
        <taxon>Apoidea</taxon>
        <taxon>Anthophila</taxon>
        <taxon>Apidae</taxon>
        <taxon>Frieseomelitta</taxon>
    </lineage>
</organism>
<dbReference type="GO" id="GO:0005524">
    <property type="term" value="F:ATP binding"/>
    <property type="evidence" value="ECO:0007669"/>
    <property type="project" value="InterPro"/>
</dbReference>
<dbReference type="GO" id="GO:0008094">
    <property type="term" value="F:ATP-dependent activity, acting on DNA"/>
    <property type="evidence" value="ECO:0007669"/>
    <property type="project" value="TreeGrafter"/>
</dbReference>
<feature type="compositionally biased region" description="Polar residues" evidence="10">
    <location>
        <begin position="1021"/>
        <end position="1046"/>
    </location>
</feature>
<sequence length="1176" mass="135216">MTVLKVGHFLNFFLLLGYCLSFRPHCNISKYHSIIAMMESNNQGQIFDNERLSGIHANENDGSLTKKVLSIRSEESILYEASKQIENLVKLNVETKNNAKKINNYNKTDTIDCSEQTELKKQVQTGEITPFQAIEKQSDLLKTKGTFNKTSHLLDLEKYLRQQAELAKQKKQLKKDSKVPEHKNHHVTSIKKLKLSNTSSKELKITEEKTKIKANKRKLVPEFGQSKNLNKKNDINYETENRKSDQVENSIKEIEHSSNELILCNASKDNIKETLTKNATNIKTVDVTSDSESEYVPSDEQIESENERRSSKKRKSLNRFIRTKRVLDDGNEAIYRERVQKSGYPKDESLHKVDNLFKVPQCIWKKLYKYQRVSVQWLWELHLRGLGGLLGDEMGLGKTVQVIAFLAGLDCSELLSDGGRFRGLGPTIVVCPATLMEQWVKHFHEWWPILRVVILHQCGTYNGNLEYLMHSLKSDGVLITSYSGMLIHKDLLLANQWHYVILDEGHKIRNPQAKISKAVKQFSTPHRLLLTGSPMQNSLKELWSLFDFILPGKLGTLPAFLEHCATPITRGGYTNASPLQEAIALQVATMLRDAITPYMLRRTKNDVQHHLNLPEKNEQILFCSLTEEQKKLYKEYLRSADVSFILHEKNHSESRRYKARLLVALSALRKICNHPDLFLYTSPVDSDEDIDVSNEALEKFGYWKRSGKMIVVRSLLKIWKKQGHRVLLFTQGRQMMHVLESLVQSEEYSYLRMDGITSMSQRQETIRLFNKRKDPSYFVFLLTTRVGGLGVNLTGANRVVIYDPDWNPAIDAQARARAWRIGQNKKVTIYRLITAGTIEEKMYHRQIFKILLANKVLEDPSQRRLFRTSDLVELFNFNESIDNSNETDQLFRKSKLVASPVKFSTNKIEKMRKLAATLSKNISQNTSNSTPIVQIVNASESHCLSNCHNNNIDQDVLKDNNQIYINNITKQNVKNDGNFHKRNDTPSSESKDHILTNKLNSNTKIDETSNEAIIQHLPSEPNISEGLNKSNETVSYNTNKDTSSKINKTHSRKRKKKSSRSEEHITSAIFEGERVSHLIGRRLERSSTELNLIEDDQYVLEKLFAKAMTKCIKHSFPDVTSAFQHEAVLSNSGYSSDDKNPMQRLARETAQENMDSIRKSRKWCWKPMWESISPKN</sequence>
<evidence type="ECO:0000313" key="14">
    <source>
        <dbReference type="EMBL" id="KAF3424220.1"/>
    </source>
</evidence>
<dbReference type="EMBL" id="WNWW01000485">
    <property type="protein sequence ID" value="KAF3424220.1"/>
    <property type="molecule type" value="Genomic_DNA"/>
</dbReference>
<dbReference type="InterPro" id="IPR049730">
    <property type="entry name" value="SNF2/RAD54-like_C"/>
</dbReference>
<evidence type="ECO:0000256" key="6">
    <source>
        <dbReference type="ARBA" id="ARBA00023254"/>
    </source>
</evidence>
<dbReference type="Gene3D" id="3.40.50.10810">
    <property type="entry name" value="Tandem AAA-ATPase domain"/>
    <property type="match status" value="1"/>
</dbReference>
<dbReference type="SMART" id="SM00487">
    <property type="entry name" value="DEXDc"/>
    <property type="match status" value="1"/>
</dbReference>
<dbReference type="PANTHER" id="PTHR45629:SF7">
    <property type="entry name" value="DNA EXCISION REPAIR PROTEIN ERCC-6-RELATED"/>
    <property type="match status" value="1"/>
</dbReference>
<dbReference type="InterPro" id="IPR000330">
    <property type="entry name" value="SNF2_N"/>
</dbReference>
<keyword evidence="5" id="KW-0378">Hydrolase</keyword>
<feature type="domain" description="Helicase C-terminal" evidence="13">
    <location>
        <begin position="711"/>
        <end position="867"/>
    </location>
</feature>
<dbReference type="InterPro" id="IPR001650">
    <property type="entry name" value="Helicase_C-like"/>
</dbReference>
<dbReference type="InterPro" id="IPR014001">
    <property type="entry name" value="Helicase_ATP-bd"/>
</dbReference>
<dbReference type="PROSITE" id="PS51192">
    <property type="entry name" value="HELICASE_ATP_BIND_1"/>
    <property type="match status" value="1"/>
</dbReference>
<evidence type="ECO:0000256" key="1">
    <source>
        <dbReference type="ARBA" id="ARBA00011467"/>
    </source>
</evidence>
<keyword evidence="11" id="KW-0732">Signal</keyword>
<dbReference type="Gene3D" id="3.40.50.300">
    <property type="entry name" value="P-loop containing nucleotide triphosphate hydrolases"/>
    <property type="match status" value="1"/>
</dbReference>
<dbReference type="FunFam" id="3.40.50.10810:FF:000094">
    <property type="entry name" value="DNA excision repair protein ERCC-6"/>
    <property type="match status" value="1"/>
</dbReference>
<dbReference type="PANTHER" id="PTHR45629">
    <property type="entry name" value="SNF2/RAD54 FAMILY MEMBER"/>
    <property type="match status" value="1"/>
</dbReference>
<evidence type="ECO:0000256" key="9">
    <source>
        <dbReference type="ARBA" id="ARBA00029956"/>
    </source>
</evidence>
<name>A0A833S3V8_9HYME</name>
<keyword evidence="4" id="KW-0498">Mitosis</keyword>
<keyword evidence="15" id="KW-1185">Reference proteome</keyword>
<feature type="compositionally biased region" description="Basic and acidic residues" evidence="10">
    <location>
        <begin position="977"/>
        <end position="995"/>
    </location>
</feature>
<reference evidence="14" key="1">
    <citation type="submission" date="2019-11" db="EMBL/GenBank/DDBJ databases">
        <title>The nuclear and mitochondrial genomes of Frieseomelitta varia - a highly eusocial stingless bee (Meliponini) with a permanently sterile worker caste.</title>
        <authorList>
            <person name="Freitas F.C.P."/>
            <person name="Lourenco A.P."/>
            <person name="Nunes F.M.F."/>
            <person name="Paschoal A.R."/>
            <person name="Abreu F.C.P."/>
            <person name="Barbin F.O."/>
            <person name="Bataglia L."/>
            <person name="Cardoso-Junior C.A.M."/>
            <person name="Cervoni M.S."/>
            <person name="Silva S.R."/>
            <person name="Dalarmi F."/>
            <person name="Del Lama M.A."/>
            <person name="Depintor T.S."/>
            <person name="Ferreira K.M."/>
            <person name="Goria P.S."/>
            <person name="Jaskot M.C."/>
            <person name="Lago D.C."/>
            <person name="Luna-Lucena D."/>
            <person name="Moda L.M."/>
            <person name="Nascimento L."/>
            <person name="Pedrino M."/>
            <person name="Rabico F.O."/>
            <person name="Sanches F.C."/>
            <person name="Santos D.E."/>
            <person name="Santos C.G."/>
            <person name="Vieira J."/>
            <person name="Lopes T.F."/>
            <person name="Barchuk A.R."/>
            <person name="Hartfelder K."/>
            <person name="Simoes Z.L.P."/>
            <person name="Bitondi M.M.G."/>
            <person name="Pinheiro D.G."/>
        </authorList>
    </citation>
    <scope>NUCLEOTIDE SEQUENCE</scope>
    <source>
        <strain evidence="14">USP_RPSP 00005682</strain>
        <tissue evidence="14">Whole individual</tissue>
    </source>
</reference>
<dbReference type="InterPro" id="IPR038718">
    <property type="entry name" value="SNF2-like_sf"/>
</dbReference>
<evidence type="ECO:0000256" key="10">
    <source>
        <dbReference type="SAM" id="MobiDB-lite"/>
    </source>
</evidence>
<evidence type="ECO:0000256" key="2">
    <source>
        <dbReference type="ARBA" id="ARBA00015341"/>
    </source>
</evidence>
<accession>A0A833S3V8</accession>
<dbReference type="CDD" id="cd18793">
    <property type="entry name" value="SF2_C_SNF"/>
    <property type="match status" value="1"/>
</dbReference>
<evidence type="ECO:0000256" key="5">
    <source>
        <dbReference type="ARBA" id="ARBA00022801"/>
    </source>
</evidence>
<dbReference type="PROSITE" id="PS51194">
    <property type="entry name" value="HELICASE_CTER"/>
    <property type="match status" value="1"/>
</dbReference>
<dbReference type="GO" id="GO:0051301">
    <property type="term" value="P:cell division"/>
    <property type="evidence" value="ECO:0007669"/>
    <property type="project" value="UniProtKB-KW"/>
</dbReference>
<dbReference type="Pfam" id="PF00176">
    <property type="entry name" value="SNF2-rel_dom"/>
    <property type="match status" value="1"/>
</dbReference>
<dbReference type="InterPro" id="IPR050496">
    <property type="entry name" value="SNF2_RAD54_helicase_repair"/>
</dbReference>
<keyword evidence="7" id="KW-0131">Cell cycle</keyword>
<dbReference type="GO" id="GO:0005634">
    <property type="term" value="C:nucleus"/>
    <property type="evidence" value="ECO:0007669"/>
    <property type="project" value="TreeGrafter"/>
</dbReference>
<dbReference type="Pfam" id="PF00271">
    <property type="entry name" value="Helicase_C"/>
    <property type="match status" value="1"/>
</dbReference>
<evidence type="ECO:0000256" key="8">
    <source>
        <dbReference type="ARBA" id="ARBA00024776"/>
    </source>
</evidence>
<evidence type="ECO:0000256" key="3">
    <source>
        <dbReference type="ARBA" id="ARBA00022618"/>
    </source>
</evidence>
<dbReference type="AlphaFoldDB" id="A0A833S3V8"/>
<feature type="compositionally biased region" description="Basic residues" evidence="10">
    <location>
        <begin position="1047"/>
        <end position="1058"/>
    </location>
</feature>
<keyword evidence="3" id="KW-0132">Cell division</keyword>
<dbReference type="GO" id="GO:0016787">
    <property type="term" value="F:hydrolase activity"/>
    <property type="evidence" value="ECO:0007669"/>
    <property type="project" value="UniProtKB-KW"/>
</dbReference>
<dbReference type="SMART" id="SM00490">
    <property type="entry name" value="HELICc"/>
    <property type="match status" value="1"/>
</dbReference>
<feature type="region of interest" description="Disordered" evidence="10">
    <location>
        <begin position="288"/>
        <end position="314"/>
    </location>
</feature>
<evidence type="ECO:0000259" key="12">
    <source>
        <dbReference type="PROSITE" id="PS51192"/>
    </source>
</evidence>
<comment type="caution">
    <text evidence="14">The sequence shown here is derived from an EMBL/GenBank/DDBJ whole genome shotgun (WGS) entry which is preliminary data.</text>
</comment>
<dbReference type="InterPro" id="IPR027417">
    <property type="entry name" value="P-loop_NTPase"/>
</dbReference>
<protein>
    <recommendedName>
        <fullName evidence="2">DNA repair and recombination protein RAD54-like</fullName>
    </recommendedName>
    <alternativeName>
        <fullName evidence="9">Protein okra</fullName>
    </alternativeName>
</protein>
<feature type="region of interest" description="Disordered" evidence="10">
    <location>
        <begin position="1018"/>
        <end position="1064"/>
    </location>
</feature>
<gene>
    <name evidence="14" type="ORF">E2986_01690</name>
</gene>
<proteinExistence type="predicted"/>
<feature type="domain" description="Helicase ATP-binding" evidence="12">
    <location>
        <begin position="379"/>
        <end position="552"/>
    </location>
</feature>
<dbReference type="SUPFAM" id="SSF52540">
    <property type="entry name" value="P-loop containing nucleoside triphosphate hydrolases"/>
    <property type="match status" value="2"/>
</dbReference>
<evidence type="ECO:0000313" key="15">
    <source>
        <dbReference type="Proteomes" id="UP000655588"/>
    </source>
</evidence>
<evidence type="ECO:0000256" key="7">
    <source>
        <dbReference type="ARBA" id="ARBA00023306"/>
    </source>
</evidence>
<feature type="region of interest" description="Disordered" evidence="10">
    <location>
        <begin position="973"/>
        <end position="1003"/>
    </location>
</feature>